<name>A0A7S8HCR2_9HYPH</name>
<accession>A0A7S8HCR2</accession>
<sequence length="380" mass="41354">MVAGRQGGKGFSIYWQLGHSFDTILDYFVHVDGSQAAAFPPIALEAYKRSLGNACWYDDYGWWGIAALKAAQHPGLFPDVSPFKAICDTCWATMHDNAPNVWANNKGDPAFAPLQPRVEGGVWNCDWSRPDGCGNRNTPPNLPGHCGGNAQGANLTGIQNTVTNGLYLVLASRLYEATGEADYRTAADREYGFLDAWFDVPDPETSLLRPMGVPIPGRENDVLVRERVATYRSGDWVCGYHPDLCWSGDQGIVVGGMIDRMIVDPGDNKPDSPAFRRAAAILQSVQYVTDQNAGGILQPWTTGQGGDPADYSTGVGVFMRYLLYADQRNAQMRTYTRSTAYRKLIEANVKSVVNAPIPDGLVPLTNSLAILVAGIVMLKA</sequence>
<protein>
    <submittedName>
        <fullName evidence="1">Uncharacterized protein</fullName>
    </submittedName>
</protein>
<reference evidence="1 2" key="1">
    <citation type="submission" date="2020-06" db="EMBL/GenBank/DDBJ databases">
        <title>Genome sequence of 2 isolates from Red Sea Mangroves.</title>
        <authorList>
            <person name="Sefrji F."/>
            <person name="Michoud G."/>
            <person name="Merlino G."/>
            <person name="Daffonchio D."/>
        </authorList>
    </citation>
    <scope>NUCLEOTIDE SEQUENCE [LARGE SCALE GENOMIC DNA]</scope>
    <source>
        <strain evidence="1 2">R1DC25</strain>
    </source>
</reference>
<dbReference type="InterPro" id="IPR008928">
    <property type="entry name" value="6-hairpin_glycosidase_sf"/>
</dbReference>
<dbReference type="GO" id="GO:0005975">
    <property type="term" value="P:carbohydrate metabolic process"/>
    <property type="evidence" value="ECO:0007669"/>
    <property type="project" value="InterPro"/>
</dbReference>
<dbReference type="RefSeq" id="WP_213161254.1">
    <property type="nucleotide sequence ID" value="NZ_CP058214.1"/>
</dbReference>
<dbReference type="Gene3D" id="1.50.10.20">
    <property type="match status" value="1"/>
</dbReference>
<evidence type="ECO:0000313" key="1">
    <source>
        <dbReference type="EMBL" id="QPC43891.1"/>
    </source>
</evidence>
<dbReference type="SUPFAM" id="SSF48208">
    <property type="entry name" value="Six-hairpin glycosidases"/>
    <property type="match status" value="1"/>
</dbReference>
<dbReference type="KEGG" id="kmn:HW532_15055"/>
<dbReference type="AlphaFoldDB" id="A0A7S8HCR2"/>
<dbReference type="Proteomes" id="UP000593594">
    <property type="component" value="Chromosome"/>
</dbReference>
<keyword evidence="2" id="KW-1185">Reference proteome</keyword>
<dbReference type="EMBL" id="CP058214">
    <property type="protein sequence ID" value="QPC43891.1"/>
    <property type="molecule type" value="Genomic_DNA"/>
</dbReference>
<organism evidence="1 2">
    <name type="scientific">Kaustia mangrovi</name>
    <dbReference type="NCBI Taxonomy" id="2593653"/>
    <lineage>
        <taxon>Bacteria</taxon>
        <taxon>Pseudomonadati</taxon>
        <taxon>Pseudomonadota</taxon>
        <taxon>Alphaproteobacteria</taxon>
        <taxon>Hyphomicrobiales</taxon>
        <taxon>Parvibaculaceae</taxon>
        <taxon>Kaustia</taxon>
    </lineage>
</organism>
<proteinExistence type="predicted"/>
<gene>
    <name evidence="1" type="ORF">HW532_15055</name>
</gene>
<evidence type="ECO:0000313" key="2">
    <source>
        <dbReference type="Proteomes" id="UP000593594"/>
    </source>
</evidence>